<dbReference type="InterPro" id="IPR045516">
    <property type="entry name" value="DUF6477"/>
</dbReference>
<dbReference type="Proteomes" id="UP000477911">
    <property type="component" value="Unassembled WGS sequence"/>
</dbReference>
<dbReference type="Pfam" id="PF20083">
    <property type="entry name" value="DUF6477"/>
    <property type="match status" value="1"/>
</dbReference>
<accession>A0A6L7G194</accession>
<protein>
    <submittedName>
        <fullName evidence="1">Uncharacterized protein</fullName>
    </submittedName>
</protein>
<evidence type="ECO:0000313" key="1">
    <source>
        <dbReference type="EMBL" id="MXN17709.1"/>
    </source>
</evidence>
<sequence>MQDLTTMLATLRRPGLLVRAATHAAADYRRERDLARLLGSEALPRRGVLLMQLMALESDLNHARKQRRAEYSPARHVEILASLIAEARQDAAA</sequence>
<comment type="caution">
    <text evidence="1">The sequence shown here is derived from an EMBL/GenBank/DDBJ whole genome shotgun (WGS) entry which is preliminary data.</text>
</comment>
<reference evidence="1 2" key="1">
    <citation type="submission" date="2019-12" db="EMBL/GenBank/DDBJ databases">
        <authorList>
            <person name="Li M."/>
        </authorList>
    </citation>
    <scope>NUCLEOTIDE SEQUENCE [LARGE SCALE GENOMIC DNA]</scope>
    <source>
        <strain evidence="1 2">GBMRC 2024</strain>
    </source>
</reference>
<dbReference type="EMBL" id="WUMU01000005">
    <property type="protein sequence ID" value="MXN17709.1"/>
    <property type="molecule type" value="Genomic_DNA"/>
</dbReference>
<gene>
    <name evidence="1" type="ORF">GR170_07685</name>
</gene>
<name>A0A6L7G194_9RHOB</name>
<dbReference type="RefSeq" id="WP_160893285.1">
    <property type="nucleotide sequence ID" value="NZ_WUMU01000005.1"/>
</dbReference>
<evidence type="ECO:0000313" key="2">
    <source>
        <dbReference type="Proteomes" id="UP000477911"/>
    </source>
</evidence>
<proteinExistence type="predicted"/>
<dbReference type="AlphaFoldDB" id="A0A6L7G194"/>
<organism evidence="1 2">
    <name type="scientific">Pseudooceanicola albus</name>
    <dbReference type="NCBI Taxonomy" id="2692189"/>
    <lineage>
        <taxon>Bacteria</taxon>
        <taxon>Pseudomonadati</taxon>
        <taxon>Pseudomonadota</taxon>
        <taxon>Alphaproteobacteria</taxon>
        <taxon>Rhodobacterales</taxon>
        <taxon>Paracoccaceae</taxon>
        <taxon>Pseudooceanicola</taxon>
    </lineage>
</organism>
<keyword evidence="2" id="KW-1185">Reference proteome</keyword>